<evidence type="ECO:0000259" key="3">
    <source>
        <dbReference type="Pfam" id="PF24883"/>
    </source>
</evidence>
<proteinExistence type="predicted"/>
<keyword evidence="1" id="KW-0677">Repeat</keyword>
<feature type="domain" description="Nephrocystin 3-like N-terminal" evidence="3">
    <location>
        <begin position="284"/>
        <end position="457"/>
    </location>
</feature>
<dbReference type="InterPro" id="IPR031350">
    <property type="entry name" value="Goodbye_dom"/>
</dbReference>
<reference evidence="4" key="1">
    <citation type="submission" date="2019-10" db="EMBL/GenBank/DDBJ databases">
        <authorList>
            <consortium name="DOE Joint Genome Institute"/>
            <person name="Kuo A."/>
            <person name="Miyauchi S."/>
            <person name="Kiss E."/>
            <person name="Drula E."/>
            <person name="Kohler A."/>
            <person name="Sanchez-Garcia M."/>
            <person name="Andreopoulos B."/>
            <person name="Barry K.W."/>
            <person name="Bonito G."/>
            <person name="Buee M."/>
            <person name="Carver A."/>
            <person name="Chen C."/>
            <person name="Cichocki N."/>
            <person name="Clum A."/>
            <person name="Culley D."/>
            <person name="Crous P.W."/>
            <person name="Fauchery L."/>
            <person name="Girlanda M."/>
            <person name="Hayes R."/>
            <person name="Keri Z."/>
            <person name="LaButti K."/>
            <person name="Lipzen A."/>
            <person name="Lombard V."/>
            <person name="Magnuson J."/>
            <person name="Maillard F."/>
            <person name="Morin E."/>
            <person name="Murat C."/>
            <person name="Nolan M."/>
            <person name="Ohm R."/>
            <person name="Pangilinan J."/>
            <person name="Pereira M."/>
            <person name="Perotto S."/>
            <person name="Peter M."/>
            <person name="Riley R."/>
            <person name="Sitrit Y."/>
            <person name="Stielow B."/>
            <person name="Szollosi G."/>
            <person name="Zifcakova L."/>
            <person name="Stursova M."/>
            <person name="Spatafora J.W."/>
            <person name="Tedersoo L."/>
            <person name="Vaario L.-M."/>
            <person name="Yamada A."/>
            <person name="Yan M."/>
            <person name="Wang P."/>
            <person name="Xu J."/>
            <person name="Bruns T."/>
            <person name="Baldrian P."/>
            <person name="Vilgalys R."/>
            <person name="Henrissat B."/>
            <person name="Grigoriev I.V."/>
            <person name="Hibbett D."/>
            <person name="Nagy L.G."/>
            <person name="Martin F.M."/>
        </authorList>
    </citation>
    <scope>NUCLEOTIDE SEQUENCE</scope>
    <source>
        <strain evidence="4">Prilba</strain>
    </source>
</reference>
<dbReference type="Gene3D" id="3.40.50.300">
    <property type="entry name" value="P-loop containing nucleotide triphosphate hydrolases"/>
    <property type="match status" value="1"/>
</dbReference>
<reference evidence="4" key="2">
    <citation type="journal article" date="2020" name="Nat. Commun.">
        <title>Large-scale genome sequencing of mycorrhizal fungi provides insights into the early evolution of symbiotic traits.</title>
        <authorList>
            <person name="Miyauchi S."/>
            <person name="Kiss E."/>
            <person name="Kuo A."/>
            <person name="Drula E."/>
            <person name="Kohler A."/>
            <person name="Sanchez-Garcia M."/>
            <person name="Morin E."/>
            <person name="Andreopoulos B."/>
            <person name="Barry K.W."/>
            <person name="Bonito G."/>
            <person name="Buee M."/>
            <person name="Carver A."/>
            <person name="Chen C."/>
            <person name="Cichocki N."/>
            <person name="Clum A."/>
            <person name="Culley D."/>
            <person name="Crous P.W."/>
            <person name="Fauchery L."/>
            <person name="Girlanda M."/>
            <person name="Hayes R.D."/>
            <person name="Keri Z."/>
            <person name="LaButti K."/>
            <person name="Lipzen A."/>
            <person name="Lombard V."/>
            <person name="Magnuson J."/>
            <person name="Maillard F."/>
            <person name="Murat C."/>
            <person name="Nolan M."/>
            <person name="Ohm R.A."/>
            <person name="Pangilinan J."/>
            <person name="Pereira M.F."/>
            <person name="Perotto S."/>
            <person name="Peter M."/>
            <person name="Pfister S."/>
            <person name="Riley R."/>
            <person name="Sitrit Y."/>
            <person name="Stielow J.B."/>
            <person name="Szollosi G."/>
            <person name="Zifcakova L."/>
            <person name="Stursova M."/>
            <person name="Spatafora J.W."/>
            <person name="Tedersoo L."/>
            <person name="Vaario L.M."/>
            <person name="Yamada A."/>
            <person name="Yan M."/>
            <person name="Wang P."/>
            <person name="Xu J."/>
            <person name="Bruns T."/>
            <person name="Baldrian P."/>
            <person name="Vilgalys R."/>
            <person name="Dunand C."/>
            <person name="Henrissat B."/>
            <person name="Grigoriev I.V."/>
            <person name="Hibbett D."/>
            <person name="Nagy L.G."/>
            <person name="Martin F.M."/>
        </authorList>
    </citation>
    <scope>NUCLEOTIDE SEQUENCE</scope>
    <source>
        <strain evidence="4">Prilba</strain>
    </source>
</reference>
<dbReference type="AlphaFoldDB" id="A0A9P5N6H9"/>
<dbReference type="Proteomes" id="UP000759537">
    <property type="component" value="Unassembled WGS sequence"/>
</dbReference>
<keyword evidence="5" id="KW-1185">Reference proteome</keyword>
<accession>A0A9P5N6H9</accession>
<evidence type="ECO:0000313" key="4">
    <source>
        <dbReference type="EMBL" id="KAF8487468.1"/>
    </source>
</evidence>
<evidence type="ECO:0000256" key="1">
    <source>
        <dbReference type="ARBA" id="ARBA00022737"/>
    </source>
</evidence>
<organism evidence="4 5">
    <name type="scientific">Russula ochroleuca</name>
    <dbReference type="NCBI Taxonomy" id="152965"/>
    <lineage>
        <taxon>Eukaryota</taxon>
        <taxon>Fungi</taxon>
        <taxon>Dikarya</taxon>
        <taxon>Basidiomycota</taxon>
        <taxon>Agaricomycotina</taxon>
        <taxon>Agaricomycetes</taxon>
        <taxon>Russulales</taxon>
        <taxon>Russulaceae</taxon>
        <taxon>Russula</taxon>
    </lineage>
</organism>
<dbReference type="SUPFAM" id="SSF52540">
    <property type="entry name" value="P-loop containing nucleoside triphosphate hydrolases"/>
    <property type="match status" value="1"/>
</dbReference>
<dbReference type="PANTHER" id="PTHR10039:SF16">
    <property type="entry name" value="GPI INOSITOL-DEACYLASE"/>
    <property type="match status" value="1"/>
</dbReference>
<dbReference type="InterPro" id="IPR027417">
    <property type="entry name" value="P-loop_NTPase"/>
</dbReference>
<dbReference type="PANTHER" id="PTHR10039">
    <property type="entry name" value="AMELOGENIN"/>
    <property type="match status" value="1"/>
</dbReference>
<evidence type="ECO:0000259" key="2">
    <source>
        <dbReference type="Pfam" id="PF17109"/>
    </source>
</evidence>
<name>A0A9P5N6H9_9AGAM</name>
<protein>
    <recommendedName>
        <fullName evidence="6">NACHT domain-containing protein</fullName>
    </recommendedName>
</protein>
<comment type="caution">
    <text evidence="4">The sequence shown here is derived from an EMBL/GenBank/DDBJ whole genome shotgun (WGS) entry which is preliminary data.</text>
</comment>
<evidence type="ECO:0000313" key="5">
    <source>
        <dbReference type="Proteomes" id="UP000759537"/>
    </source>
</evidence>
<feature type="domain" description="Fungal STAND N-terminal Goodbye" evidence="2">
    <location>
        <begin position="14"/>
        <end position="139"/>
    </location>
</feature>
<dbReference type="InterPro" id="IPR056884">
    <property type="entry name" value="NPHP3-like_N"/>
</dbReference>
<gene>
    <name evidence="4" type="ORF">DFH94DRAFT_28233</name>
</gene>
<dbReference type="Pfam" id="PF24883">
    <property type="entry name" value="NPHP3_N"/>
    <property type="match status" value="1"/>
</dbReference>
<dbReference type="Pfam" id="PF17109">
    <property type="entry name" value="Goodbye"/>
    <property type="match status" value="1"/>
</dbReference>
<dbReference type="OrthoDB" id="3036502at2759"/>
<dbReference type="EMBL" id="WHVB01000001">
    <property type="protein sequence ID" value="KAF8487468.1"/>
    <property type="molecule type" value="Genomic_DNA"/>
</dbReference>
<evidence type="ECO:0008006" key="6">
    <source>
        <dbReference type="Google" id="ProtNLM"/>
    </source>
</evidence>
<sequence>MTDRSGSFHVKMLFEAALQNYEKQTGIALVKHPLANRLQSCDTVESVTAVLHEQSQVFHEFRGRDKVLKPLKRAATILCKFSATANFGQAIGLHFPPVAAIHTGLAVLLSVVKDTTDSYDALVDLFESIEHFLKRLDIYTKIPPTVAITEMVVKILVELLSALALATKQIKQGKPMKLFKKLLGEKDVEEVLQRLDRLTLDEARITAAQTLEVVHGLIQNMRVVMYDGKASVDHFRDAFEIMQQLAGDHNKLKHDSLQKDISSWLSPPDPWKNHHIACESRHPGSGSWFIRGNTFSEWKASEAPSSLLWVHGKPGAGKSVFCSTIIEDIDAMRKDGLASLAFFYCDFREDEMTGLRGLLSSLLVQLCHQSDSYSDVLFEFYSKYVKGFRPPSNHALVRCLKDILKLTKQVPVYIIVDALDECPNTPAVRSPRAKVLSFVEELIESQFPNLRICVTSRLEADIKDILDPLIFRSFSLHDQNEQKKDIEDYITSFINTHPKNKGWHVEHKQQVINALTEKADGMFKWVECQADHICGCIPTNI</sequence>